<dbReference type="AlphaFoldDB" id="A0A0C9TAV8"/>
<organism evidence="2 3">
    <name type="scientific">Paxillus involutus ATCC 200175</name>
    <dbReference type="NCBI Taxonomy" id="664439"/>
    <lineage>
        <taxon>Eukaryota</taxon>
        <taxon>Fungi</taxon>
        <taxon>Dikarya</taxon>
        <taxon>Basidiomycota</taxon>
        <taxon>Agaricomycotina</taxon>
        <taxon>Agaricomycetes</taxon>
        <taxon>Agaricomycetidae</taxon>
        <taxon>Boletales</taxon>
        <taxon>Paxilineae</taxon>
        <taxon>Paxillaceae</taxon>
        <taxon>Paxillus</taxon>
    </lineage>
</organism>
<feature type="compositionally biased region" description="Basic and acidic residues" evidence="1">
    <location>
        <begin position="44"/>
        <end position="54"/>
    </location>
</feature>
<accession>A0A0C9TAV8</accession>
<proteinExistence type="predicted"/>
<sequence>MNTNENVQYTSQDEGGLPPEPPPSHHPAYHHSHLQHPSTLNDYTVHDPGSEMKKPPSVQLKGKRSKATSLNIEPNNIETDDDEVKGHHNVQKPPKDPVGMPDSNKHHPNRPTEPPDEEERGQQLRLLNQ</sequence>
<feature type="compositionally biased region" description="Polar residues" evidence="1">
    <location>
        <begin position="1"/>
        <end position="13"/>
    </location>
</feature>
<keyword evidence="3" id="KW-1185">Reference proteome</keyword>
<evidence type="ECO:0000256" key="1">
    <source>
        <dbReference type="SAM" id="MobiDB-lite"/>
    </source>
</evidence>
<feature type="compositionally biased region" description="Polar residues" evidence="1">
    <location>
        <begin position="67"/>
        <end position="77"/>
    </location>
</feature>
<evidence type="ECO:0000313" key="2">
    <source>
        <dbReference type="EMBL" id="KIJ12700.1"/>
    </source>
</evidence>
<reference evidence="2 3" key="1">
    <citation type="submission" date="2014-06" db="EMBL/GenBank/DDBJ databases">
        <authorList>
            <consortium name="DOE Joint Genome Institute"/>
            <person name="Kuo A."/>
            <person name="Kohler A."/>
            <person name="Nagy L.G."/>
            <person name="Floudas D."/>
            <person name="Copeland A."/>
            <person name="Barry K.W."/>
            <person name="Cichocki N."/>
            <person name="Veneault-Fourrey C."/>
            <person name="LaButti K."/>
            <person name="Lindquist E.A."/>
            <person name="Lipzen A."/>
            <person name="Lundell T."/>
            <person name="Morin E."/>
            <person name="Murat C."/>
            <person name="Sun H."/>
            <person name="Tunlid A."/>
            <person name="Henrissat B."/>
            <person name="Grigoriev I.V."/>
            <person name="Hibbett D.S."/>
            <person name="Martin F."/>
            <person name="Nordberg H.P."/>
            <person name="Cantor M.N."/>
            <person name="Hua S.X."/>
        </authorList>
    </citation>
    <scope>NUCLEOTIDE SEQUENCE [LARGE SCALE GENOMIC DNA]</scope>
    <source>
        <strain evidence="2 3">ATCC 200175</strain>
    </source>
</reference>
<dbReference type="OrthoDB" id="2705420at2759"/>
<name>A0A0C9TAV8_PAXIN</name>
<dbReference type="Proteomes" id="UP000053647">
    <property type="component" value="Unassembled WGS sequence"/>
</dbReference>
<gene>
    <name evidence="2" type="ORF">PAXINDRAFT_14461</name>
</gene>
<dbReference type="EMBL" id="KN819360">
    <property type="protein sequence ID" value="KIJ12700.1"/>
    <property type="molecule type" value="Genomic_DNA"/>
</dbReference>
<feature type="region of interest" description="Disordered" evidence="1">
    <location>
        <begin position="1"/>
        <end position="129"/>
    </location>
</feature>
<reference evidence="3" key="2">
    <citation type="submission" date="2015-01" db="EMBL/GenBank/DDBJ databases">
        <title>Evolutionary Origins and Diversification of the Mycorrhizal Mutualists.</title>
        <authorList>
            <consortium name="DOE Joint Genome Institute"/>
            <consortium name="Mycorrhizal Genomics Consortium"/>
            <person name="Kohler A."/>
            <person name="Kuo A."/>
            <person name="Nagy L.G."/>
            <person name="Floudas D."/>
            <person name="Copeland A."/>
            <person name="Barry K.W."/>
            <person name="Cichocki N."/>
            <person name="Veneault-Fourrey C."/>
            <person name="LaButti K."/>
            <person name="Lindquist E.A."/>
            <person name="Lipzen A."/>
            <person name="Lundell T."/>
            <person name="Morin E."/>
            <person name="Murat C."/>
            <person name="Riley R."/>
            <person name="Ohm R."/>
            <person name="Sun H."/>
            <person name="Tunlid A."/>
            <person name="Henrissat B."/>
            <person name="Grigoriev I.V."/>
            <person name="Hibbett D.S."/>
            <person name="Martin F."/>
        </authorList>
    </citation>
    <scope>NUCLEOTIDE SEQUENCE [LARGE SCALE GENOMIC DNA]</scope>
    <source>
        <strain evidence="3">ATCC 200175</strain>
    </source>
</reference>
<protein>
    <submittedName>
        <fullName evidence="2">Unplaced genomic scaffold PAXINscaffold_38, whole genome shotgun sequence</fullName>
    </submittedName>
</protein>
<dbReference type="HOGENOM" id="CLU_1949489_0_0_1"/>
<evidence type="ECO:0000313" key="3">
    <source>
        <dbReference type="Proteomes" id="UP000053647"/>
    </source>
</evidence>